<proteinExistence type="predicted"/>
<accession>A0A9W3SJM4</accession>
<gene>
    <name evidence="1" type="ORF">BT246_71310</name>
</gene>
<dbReference type="Proteomes" id="UP000092743">
    <property type="component" value="Plasmid p55166"/>
</dbReference>
<evidence type="ECO:0000313" key="1">
    <source>
        <dbReference type="EMBL" id="ANS52421.1"/>
    </source>
</evidence>
<reference evidence="1 2" key="1">
    <citation type="submission" date="2016-04" db="EMBL/GenBank/DDBJ databases">
        <title>High quality genome of the nematocidal Bacillus thuringiensis MYBT18246.</title>
        <authorList>
            <person name="Hollensteiner J."/>
            <person name="Poehlein A."/>
            <person name="Sproeer C."/>
            <person name="Bunk B."/>
            <person name="Rosenstiel P."/>
            <person name="Schulenburg H."/>
            <person name="Liesegang H."/>
        </authorList>
    </citation>
    <scope>NUCLEOTIDE SEQUENCE [LARGE SCALE GENOMIC DNA]</scope>
    <source>
        <strain evidence="1 2">MYBT18246</strain>
        <plasmid evidence="1 2">p55166</plasmid>
    </source>
</reference>
<organism evidence="1 2">
    <name type="scientific">Bacillus thuringiensis</name>
    <dbReference type="NCBI Taxonomy" id="1428"/>
    <lineage>
        <taxon>Bacteria</taxon>
        <taxon>Bacillati</taxon>
        <taxon>Bacillota</taxon>
        <taxon>Bacilli</taxon>
        <taxon>Bacillales</taxon>
        <taxon>Bacillaceae</taxon>
        <taxon>Bacillus</taxon>
        <taxon>Bacillus cereus group</taxon>
    </lineage>
</organism>
<protein>
    <submittedName>
        <fullName evidence="1">Uncharacterized protein</fullName>
    </submittedName>
</protein>
<keyword evidence="1" id="KW-0614">Plasmid</keyword>
<dbReference type="EMBL" id="CP015357">
    <property type="protein sequence ID" value="ANS52421.1"/>
    <property type="molecule type" value="Genomic_DNA"/>
</dbReference>
<evidence type="ECO:0000313" key="2">
    <source>
        <dbReference type="Proteomes" id="UP000092743"/>
    </source>
</evidence>
<sequence>MGGNLYDTYITIKEIIFIHAYVTGKKFPLHKHYKC</sequence>
<dbReference type="AlphaFoldDB" id="A0A9W3SJM4"/>
<name>A0A9W3SJM4_BACTU</name>
<geneLocation type="plasmid" evidence="1 2">
    <name>p55166</name>
</geneLocation>